<dbReference type="PANTHER" id="PTHR24394">
    <property type="entry name" value="ZINC FINGER PROTEIN"/>
    <property type="match status" value="1"/>
</dbReference>
<dbReference type="InterPro" id="IPR036236">
    <property type="entry name" value="Znf_C2H2_sf"/>
</dbReference>
<keyword evidence="4 7" id="KW-0863">Zinc-finger</keyword>
<keyword evidence="2" id="KW-0479">Metal-binding</keyword>
<dbReference type="SMART" id="SM00355">
    <property type="entry name" value="ZnF_C2H2"/>
    <property type="match status" value="2"/>
</dbReference>
<dbReference type="Gene3D" id="3.30.160.60">
    <property type="entry name" value="Classic Zinc Finger"/>
    <property type="match status" value="2"/>
</dbReference>
<organism evidence="9 10">
    <name type="scientific">Anopheles dirus</name>
    <dbReference type="NCBI Taxonomy" id="7168"/>
    <lineage>
        <taxon>Eukaryota</taxon>
        <taxon>Metazoa</taxon>
        <taxon>Ecdysozoa</taxon>
        <taxon>Arthropoda</taxon>
        <taxon>Hexapoda</taxon>
        <taxon>Insecta</taxon>
        <taxon>Pterygota</taxon>
        <taxon>Neoptera</taxon>
        <taxon>Endopterygota</taxon>
        <taxon>Diptera</taxon>
        <taxon>Nematocera</taxon>
        <taxon>Culicoidea</taxon>
        <taxon>Culicidae</taxon>
        <taxon>Anophelinae</taxon>
        <taxon>Anopheles</taxon>
    </lineage>
</organism>
<keyword evidence="6" id="KW-0539">Nucleus</keyword>
<evidence type="ECO:0000256" key="2">
    <source>
        <dbReference type="ARBA" id="ARBA00022723"/>
    </source>
</evidence>
<dbReference type="Proteomes" id="UP000075884">
    <property type="component" value="Unassembled WGS sequence"/>
</dbReference>
<dbReference type="PROSITE" id="PS00028">
    <property type="entry name" value="ZINC_FINGER_C2H2_1"/>
    <property type="match status" value="2"/>
</dbReference>
<evidence type="ECO:0000256" key="1">
    <source>
        <dbReference type="ARBA" id="ARBA00004123"/>
    </source>
</evidence>
<evidence type="ECO:0000256" key="7">
    <source>
        <dbReference type="PROSITE-ProRule" id="PRU00042"/>
    </source>
</evidence>
<dbReference type="VEuPathDB" id="VectorBase:ADIR014622"/>
<keyword evidence="5" id="KW-0862">Zinc</keyword>
<evidence type="ECO:0000313" key="10">
    <source>
        <dbReference type="Proteomes" id="UP000075884"/>
    </source>
</evidence>
<sequence length="86" mass="9951">MRSHSDGKPFSCTRCPKQYKSAAALKVHERRHNEEKNYICRVCERSFAHNSSLRLHVQKQHPDVELPAKGTVVSVKAVQRRDKLLK</sequence>
<evidence type="ECO:0000256" key="6">
    <source>
        <dbReference type="ARBA" id="ARBA00023242"/>
    </source>
</evidence>
<dbReference type="InterPro" id="IPR013087">
    <property type="entry name" value="Znf_C2H2_type"/>
</dbReference>
<dbReference type="EnsemblMetazoa" id="ADIR014622-RA">
    <property type="protein sequence ID" value="ADIR014622-PA"/>
    <property type="gene ID" value="ADIR014622"/>
</dbReference>
<evidence type="ECO:0000256" key="5">
    <source>
        <dbReference type="ARBA" id="ARBA00022833"/>
    </source>
</evidence>
<reference evidence="9" key="2">
    <citation type="submission" date="2020-05" db="UniProtKB">
        <authorList>
            <consortium name="EnsemblMetazoa"/>
        </authorList>
    </citation>
    <scope>IDENTIFICATION</scope>
    <source>
        <strain evidence="9">WRAIR2</strain>
    </source>
</reference>
<dbReference type="FunFam" id="3.30.160.60:FF:000446">
    <property type="entry name" value="Zinc finger protein"/>
    <property type="match status" value="2"/>
</dbReference>
<keyword evidence="10" id="KW-1185">Reference proteome</keyword>
<dbReference type="Pfam" id="PF00096">
    <property type="entry name" value="zf-C2H2"/>
    <property type="match status" value="2"/>
</dbReference>
<proteinExistence type="predicted"/>
<evidence type="ECO:0000259" key="8">
    <source>
        <dbReference type="PROSITE" id="PS50157"/>
    </source>
</evidence>
<protein>
    <recommendedName>
        <fullName evidence="8">C2H2-type domain-containing protein</fullName>
    </recommendedName>
</protein>
<evidence type="ECO:0000313" key="9">
    <source>
        <dbReference type="EnsemblMetazoa" id="ADIR014622-PA"/>
    </source>
</evidence>
<dbReference type="GO" id="GO:0008270">
    <property type="term" value="F:zinc ion binding"/>
    <property type="evidence" value="ECO:0007669"/>
    <property type="project" value="UniProtKB-KW"/>
</dbReference>
<accession>A0A182NXP9</accession>
<comment type="subcellular location">
    <subcellularLocation>
        <location evidence="1">Nucleus</location>
    </subcellularLocation>
</comment>
<keyword evidence="3" id="KW-0677">Repeat</keyword>
<dbReference type="STRING" id="7168.A0A182NXP9"/>
<dbReference type="GO" id="GO:0000981">
    <property type="term" value="F:DNA-binding transcription factor activity, RNA polymerase II-specific"/>
    <property type="evidence" value="ECO:0007669"/>
    <property type="project" value="TreeGrafter"/>
</dbReference>
<dbReference type="SUPFAM" id="SSF57667">
    <property type="entry name" value="beta-beta-alpha zinc fingers"/>
    <property type="match status" value="1"/>
</dbReference>
<dbReference type="GO" id="GO:0005634">
    <property type="term" value="C:nucleus"/>
    <property type="evidence" value="ECO:0007669"/>
    <property type="project" value="UniProtKB-SubCell"/>
</dbReference>
<dbReference type="AlphaFoldDB" id="A0A182NXP9"/>
<feature type="domain" description="C2H2-type" evidence="8">
    <location>
        <begin position="38"/>
        <end position="61"/>
    </location>
</feature>
<evidence type="ECO:0000256" key="4">
    <source>
        <dbReference type="ARBA" id="ARBA00022771"/>
    </source>
</evidence>
<feature type="domain" description="C2H2-type" evidence="8">
    <location>
        <begin position="10"/>
        <end position="37"/>
    </location>
</feature>
<dbReference type="PROSITE" id="PS50157">
    <property type="entry name" value="ZINC_FINGER_C2H2_2"/>
    <property type="match status" value="2"/>
</dbReference>
<name>A0A182NXP9_9DIPT</name>
<dbReference type="PANTHER" id="PTHR24394:SF29">
    <property type="entry name" value="MYONEURIN"/>
    <property type="match status" value="1"/>
</dbReference>
<reference evidence="10" key="1">
    <citation type="submission" date="2013-03" db="EMBL/GenBank/DDBJ databases">
        <title>The Genome Sequence of Anopheles dirus WRAIR2.</title>
        <authorList>
            <consortium name="The Broad Institute Genomics Platform"/>
            <person name="Neafsey D.E."/>
            <person name="Walton C."/>
            <person name="Walker B."/>
            <person name="Young S.K."/>
            <person name="Zeng Q."/>
            <person name="Gargeya S."/>
            <person name="Fitzgerald M."/>
            <person name="Haas B."/>
            <person name="Abouelleil A."/>
            <person name="Allen A.W."/>
            <person name="Alvarado L."/>
            <person name="Arachchi H.M."/>
            <person name="Berlin A.M."/>
            <person name="Chapman S.B."/>
            <person name="Gainer-Dewar J."/>
            <person name="Goldberg J."/>
            <person name="Griggs A."/>
            <person name="Gujja S."/>
            <person name="Hansen M."/>
            <person name="Howarth C."/>
            <person name="Imamovic A."/>
            <person name="Ireland A."/>
            <person name="Larimer J."/>
            <person name="McCowan C."/>
            <person name="Murphy C."/>
            <person name="Pearson M."/>
            <person name="Poon T.W."/>
            <person name="Priest M."/>
            <person name="Roberts A."/>
            <person name="Saif S."/>
            <person name="Shea T."/>
            <person name="Sisk P."/>
            <person name="Sykes S."/>
            <person name="Wortman J."/>
            <person name="Nusbaum C."/>
            <person name="Birren B."/>
        </authorList>
    </citation>
    <scope>NUCLEOTIDE SEQUENCE [LARGE SCALE GENOMIC DNA]</scope>
    <source>
        <strain evidence="10">WRAIR2</strain>
    </source>
</reference>
<evidence type="ECO:0000256" key="3">
    <source>
        <dbReference type="ARBA" id="ARBA00022737"/>
    </source>
</evidence>